<accession>A0A1S2VR19</accession>
<dbReference type="Proteomes" id="UP000181790">
    <property type="component" value="Unassembled WGS sequence"/>
</dbReference>
<dbReference type="EMBL" id="MORL01000001">
    <property type="protein sequence ID" value="OIN61184.1"/>
    <property type="molecule type" value="Genomic_DNA"/>
</dbReference>
<protein>
    <submittedName>
        <fullName evidence="2">Uncharacterized protein</fullName>
    </submittedName>
</protein>
<dbReference type="RefSeq" id="WP_071501687.1">
    <property type="nucleotide sequence ID" value="NZ_MORL01000001.1"/>
</dbReference>
<dbReference type="AlphaFoldDB" id="A0A1S2VR19"/>
<proteinExistence type="predicted"/>
<sequence>MNKPTQSGSVIARLFPSLFKVASEHATTEEFNAAEQEAASLETRLAAEFPQEIPKPAATGGAVVPAAVTTPAAPDAAAELVTEKAARQAAEQRATALETELKTFGASQEARTAWKAQADLALQQADAMRSASVTPPKADATTTGQAPELKSYEKAPWNQHQAKK</sequence>
<name>A0A1S2VR19_9BACT</name>
<evidence type="ECO:0000313" key="3">
    <source>
        <dbReference type="Proteomes" id="UP000181790"/>
    </source>
</evidence>
<evidence type="ECO:0000256" key="1">
    <source>
        <dbReference type="SAM" id="MobiDB-lite"/>
    </source>
</evidence>
<evidence type="ECO:0000313" key="2">
    <source>
        <dbReference type="EMBL" id="OIN61184.1"/>
    </source>
</evidence>
<gene>
    <name evidence="2" type="ORF">BLX24_03750</name>
</gene>
<feature type="region of interest" description="Disordered" evidence="1">
    <location>
        <begin position="124"/>
        <end position="164"/>
    </location>
</feature>
<comment type="caution">
    <text evidence="2">The sequence shown here is derived from an EMBL/GenBank/DDBJ whole genome shotgun (WGS) entry which is preliminary data.</text>
</comment>
<keyword evidence="3" id="KW-1185">Reference proteome</keyword>
<organism evidence="2 3">
    <name type="scientific">Arsenicibacter rosenii</name>
    <dbReference type="NCBI Taxonomy" id="1750698"/>
    <lineage>
        <taxon>Bacteria</taxon>
        <taxon>Pseudomonadati</taxon>
        <taxon>Bacteroidota</taxon>
        <taxon>Cytophagia</taxon>
        <taxon>Cytophagales</taxon>
        <taxon>Spirosomataceae</taxon>
        <taxon>Arsenicibacter</taxon>
    </lineage>
</organism>
<reference evidence="2 3" key="1">
    <citation type="submission" date="2016-10" db="EMBL/GenBank/DDBJ databases">
        <title>Arsenicibacter rosenii gen. nov., sp. nov., an efficient arsenic-methylating bacterium isolated from an arsenic-contaminated paddy soil.</title>
        <authorList>
            <person name="Huang K."/>
        </authorList>
    </citation>
    <scope>NUCLEOTIDE SEQUENCE [LARGE SCALE GENOMIC DNA]</scope>
    <source>
        <strain evidence="2 3">SM-1</strain>
    </source>
</reference>